<organism evidence="1">
    <name type="scientific">viral metagenome</name>
    <dbReference type="NCBI Taxonomy" id="1070528"/>
    <lineage>
        <taxon>unclassified sequences</taxon>
        <taxon>metagenomes</taxon>
        <taxon>organismal metagenomes</taxon>
    </lineage>
</organism>
<reference evidence="1" key="1">
    <citation type="journal article" date="2020" name="Nature">
        <title>Giant virus diversity and host interactions through global metagenomics.</title>
        <authorList>
            <person name="Schulz F."/>
            <person name="Roux S."/>
            <person name="Paez-Espino D."/>
            <person name="Jungbluth S."/>
            <person name="Walsh D.A."/>
            <person name="Denef V.J."/>
            <person name="McMahon K.D."/>
            <person name="Konstantinidis K.T."/>
            <person name="Eloe-Fadrosh E.A."/>
            <person name="Kyrpides N.C."/>
            <person name="Woyke T."/>
        </authorList>
    </citation>
    <scope>NUCLEOTIDE SEQUENCE</scope>
    <source>
        <strain evidence="1">GVMAG-M-3300025727-45</strain>
    </source>
</reference>
<dbReference type="AlphaFoldDB" id="A0A6C0J7N3"/>
<accession>A0A6C0J7N3</accession>
<name>A0A6C0J7N3_9ZZZZ</name>
<dbReference type="EMBL" id="MN740311">
    <property type="protein sequence ID" value="QHT99643.1"/>
    <property type="molecule type" value="Genomic_DNA"/>
</dbReference>
<sequence length="50" mass="5626">MTQAGHTKETNHHQKVLVTAPILKLLALVKQEMMEIHGLLKQHTKEQNAG</sequence>
<proteinExistence type="predicted"/>
<evidence type="ECO:0000313" key="1">
    <source>
        <dbReference type="EMBL" id="QHT99643.1"/>
    </source>
</evidence>
<protein>
    <submittedName>
        <fullName evidence="1">Uncharacterized protein</fullName>
    </submittedName>
</protein>